<evidence type="ECO:0000256" key="3">
    <source>
        <dbReference type="ARBA" id="ARBA00022692"/>
    </source>
</evidence>
<feature type="domain" description="ABC3 transporter permease C-terminal" evidence="8">
    <location>
        <begin position="291"/>
        <end position="404"/>
    </location>
</feature>
<comment type="similarity">
    <text evidence="6">Belongs to the ABC-4 integral membrane protein family.</text>
</comment>
<sequence length="411" mass="45200">MAFFDALRDAWEELWHHKMRTALTLLGMIFGVGAVIAMLSIGEGAEQEALELIDSMGLRNVIVNAKKMDSQQLAEIRDHSVGLSQRDVEVASETLPFVEQASAEKVIKTFIVFSHGVKSDASVYGVTPSYFELSGFNVSAGRLFDVDGEARYRQVAVLGAHTAKVLFADKDPLGQLVKVNHVWLRVIGVLKDKSLNKDEFEGIKLGGEKNRIFVPLKTALKKFRFPDLDNEIDTFRIKITKDTDPNMAAIALNHLLSQRHGKVDDYEIVVPAKLMEQHRQTRRIFTIVMSCVAGISLLVGGIGIMNIMLATVLERTKEIGLLRAVGARKKDVMNLFMVESFTVAAIGGLLGIILGYIIAQVIAVYADWTVGWSLSAILLSVGVCAIVGLTFGIYPALKASKMDPIEALQRD</sequence>
<comment type="caution">
    <text evidence="10">The sequence shown here is derived from an EMBL/GenBank/DDBJ whole genome shotgun (WGS) entry which is preliminary data.</text>
</comment>
<evidence type="ECO:0000256" key="1">
    <source>
        <dbReference type="ARBA" id="ARBA00004651"/>
    </source>
</evidence>
<gene>
    <name evidence="10" type="ORF">FLL46_03310</name>
</gene>
<feature type="domain" description="MacB-like periplasmic core" evidence="9">
    <location>
        <begin position="21"/>
        <end position="252"/>
    </location>
</feature>
<dbReference type="AlphaFoldDB" id="A0A545UI77"/>
<evidence type="ECO:0000313" key="11">
    <source>
        <dbReference type="Proteomes" id="UP000315439"/>
    </source>
</evidence>
<reference evidence="10 11" key="1">
    <citation type="submission" date="2019-07" db="EMBL/GenBank/DDBJ databases">
        <title>Draft genome for Aliikangiella sp. M105.</title>
        <authorList>
            <person name="Wang G."/>
        </authorList>
    </citation>
    <scope>NUCLEOTIDE SEQUENCE [LARGE SCALE GENOMIC DNA]</scope>
    <source>
        <strain evidence="10 11">M105</strain>
    </source>
</reference>
<dbReference type="InterPro" id="IPR050250">
    <property type="entry name" value="Macrolide_Exporter_MacB"/>
</dbReference>
<dbReference type="RefSeq" id="WP_142892021.1">
    <property type="nucleotide sequence ID" value="NZ_ML660161.1"/>
</dbReference>
<dbReference type="InterPro" id="IPR025857">
    <property type="entry name" value="MacB_PCD"/>
</dbReference>
<evidence type="ECO:0000313" key="10">
    <source>
        <dbReference type="EMBL" id="TQV89171.1"/>
    </source>
</evidence>
<protein>
    <submittedName>
        <fullName evidence="10">FtsX-like permease family protein</fullName>
    </submittedName>
</protein>
<dbReference type="Pfam" id="PF12704">
    <property type="entry name" value="MacB_PCD"/>
    <property type="match status" value="1"/>
</dbReference>
<feature type="transmembrane region" description="Helical" evidence="7">
    <location>
        <begin position="370"/>
        <end position="394"/>
    </location>
</feature>
<evidence type="ECO:0000256" key="7">
    <source>
        <dbReference type="SAM" id="Phobius"/>
    </source>
</evidence>
<accession>A0A545UI77</accession>
<evidence type="ECO:0000256" key="4">
    <source>
        <dbReference type="ARBA" id="ARBA00022989"/>
    </source>
</evidence>
<dbReference type="Pfam" id="PF02687">
    <property type="entry name" value="FtsX"/>
    <property type="match status" value="1"/>
</dbReference>
<keyword evidence="5 7" id="KW-0472">Membrane</keyword>
<dbReference type="GO" id="GO:0022857">
    <property type="term" value="F:transmembrane transporter activity"/>
    <property type="evidence" value="ECO:0007669"/>
    <property type="project" value="TreeGrafter"/>
</dbReference>
<feature type="transmembrane region" description="Helical" evidence="7">
    <location>
        <begin position="334"/>
        <end position="358"/>
    </location>
</feature>
<evidence type="ECO:0000259" key="9">
    <source>
        <dbReference type="Pfam" id="PF12704"/>
    </source>
</evidence>
<keyword evidence="11" id="KW-1185">Reference proteome</keyword>
<keyword evidence="2" id="KW-1003">Cell membrane</keyword>
<evidence type="ECO:0000256" key="2">
    <source>
        <dbReference type="ARBA" id="ARBA00022475"/>
    </source>
</evidence>
<keyword evidence="3 7" id="KW-0812">Transmembrane</keyword>
<evidence type="ECO:0000256" key="5">
    <source>
        <dbReference type="ARBA" id="ARBA00023136"/>
    </source>
</evidence>
<dbReference type="GO" id="GO:0005886">
    <property type="term" value="C:plasma membrane"/>
    <property type="evidence" value="ECO:0007669"/>
    <property type="project" value="UniProtKB-SubCell"/>
</dbReference>
<keyword evidence="4 7" id="KW-1133">Transmembrane helix</keyword>
<comment type="subcellular location">
    <subcellularLocation>
        <location evidence="1">Cell membrane</location>
        <topology evidence="1">Multi-pass membrane protein</topology>
    </subcellularLocation>
</comment>
<dbReference type="EMBL" id="VIKS01000002">
    <property type="protein sequence ID" value="TQV89171.1"/>
    <property type="molecule type" value="Genomic_DNA"/>
</dbReference>
<dbReference type="PANTHER" id="PTHR30572">
    <property type="entry name" value="MEMBRANE COMPONENT OF TRANSPORTER-RELATED"/>
    <property type="match status" value="1"/>
</dbReference>
<dbReference type="OrthoDB" id="9802264at2"/>
<dbReference type="Proteomes" id="UP000315439">
    <property type="component" value="Unassembled WGS sequence"/>
</dbReference>
<proteinExistence type="inferred from homology"/>
<feature type="transmembrane region" description="Helical" evidence="7">
    <location>
        <begin position="21"/>
        <end position="41"/>
    </location>
</feature>
<evidence type="ECO:0000259" key="8">
    <source>
        <dbReference type="Pfam" id="PF02687"/>
    </source>
</evidence>
<dbReference type="InterPro" id="IPR003838">
    <property type="entry name" value="ABC3_permease_C"/>
</dbReference>
<feature type="transmembrane region" description="Helical" evidence="7">
    <location>
        <begin position="284"/>
        <end position="313"/>
    </location>
</feature>
<dbReference type="PANTHER" id="PTHR30572:SF4">
    <property type="entry name" value="ABC TRANSPORTER PERMEASE YTRF"/>
    <property type="match status" value="1"/>
</dbReference>
<name>A0A545UI77_9GAMM</name>
<evidence type="ECO:0000256" key="6">
    <source>
        <dbReference type="ARBA" id="ARBA00038076"/>
    </source>
</evidence>
<organism evidence="10 11">
    <name type="scientific">Aliikangiella coralliicola</name>
    <dbReference type="NCBI Taxonomy" id="2592383"/>
    <lineage>
        <taxon>Bacteria</taxon>
        <taxon>Pseudomonadati</taxon>
        <taxon>Pseudomonadota</taxon>
        <taxon>Gammaproteobacteria</taxon>
        <taxon>Oceanospirillales</taxon>
        <taxon>Pleioneaceae</taxon>
        <taxon>Aliikangiella</taxon>
    </lineage>
</organism>